<keyword evidence="2" id="KW-1185">Reference proteome</keyword>
<dbReference type="RefSeq" id="WP_213435042.1">
    <property type="nucleotide sequence ID" value="NZ_AP024545.1"/>
</dbReference>
<accession>A0ABM7Q1K2</accession>
<reference evidence="1 2" key="1">
    <citation type="submission" date="2021-03" db="EMBL/GenBank/DDBJ databases">
        <title>Complete Genome Sequences of Two Lysobacter Strains Isolated from Sea Water (Lysobacter caseinilyticus) and Soil (Lysobacter helvus) in South Korea.</title>
        <authorList>
            <person name="Watanabe Y."/>
            <person name="Arakawa K."/>
        </authorList>
    </citation>
    <scope>NUCLEOTIDE SEQUENCE [LARGE SCALE GENOMIC DNA]</scope>
    <source>
        <strain evidence="1 2">KVB24</strain>
    </source>
</reference>
<organism evidence="1 2">
    <name type="scientific">Noviluteimonas caseinilytica</name>
    <dbReference type="NCBI Taxonomy" id="2675101"/>
    <lineage>
        <taxon>Bacteria</taxon>
        <taxon>Pseudomonadati</taxon>
        <taxon>Pseudomonadota</taxon>
        <taxon>Gammaproteobacteria</taxon>
        <taxon>Lysobacterales</taxon>
        <taxon>Lysobacteraceae</taxon>
        <taxon>Noviluteimonas</taxon>
    </lineage>
</organism>
<name>A0ABM7Q1K2_9GAMM</name>
<protein>
    <submittedName>
        <fullName evidence="1">Uncharacterized protein</fullName>
    </submittedName>
</protein>
<evidence type="ECO:0000313" key="2">
    <source>
        <dbReference type="Proteomes" id="UP000681317"/>
    </source>
</evidence>
<dbReference type="EMBL" id="AP024545">
    <property type="protein sequence ID" value="BCT91004.1"/>
    <property type="molecule type" value="Genomic_DNA"/>
</dbReference>
<proteinExistence type="predicted"/>
<sequence length="87" mass="9497">MPQVSDCHAPLIAYRCRDGSYLLAPANAPFLEDDQDDALTFLGEMACDSFDDDLRRSLQQQFATQAYASLSREQFFAIGGADAQAGS</sequence>
<dbReference type="Proteomes" id="UP000681317">
    <property type="component" value="Chromosome"/>
</dbReference>
<gene>
    <name evidence="1" type="ORF">LYSCAS_00280</name>
</gene>
<evidence type="ECO:0000313" key="1">
    <source>
        <dbReference type="EMBL" id="BCT91004.1"/>
    </source>
</evidence>